<dbReference type="EnsemblPlants" id="OGLUM10G08080.1">
    <property type="protein sequence ID" value="OGLUM10G08080.1"/>
    <property type="gene ID" value="OGLUM10G08080"/>
</dbReference>
<reference evidence="1" key="1">
    <citation type="submission" date="2015-04" db="UniProtKB">
        <authorList>
            <consortium name="EnsemblPlants"/>
        </authorList>
    </citation>
    <scope>IDENTIFICATION</scope>
</reference>
<dbReference type="AlphaFoldDB" id="A0A0E0B9V8"/>
<dbReference type="Proteomes" id="UP000026961">
    <property type="component" value="Chromosome 10"/>
</dbReference>
<proteinExistence type="predicted"/>
<keyword evidence="2" id="KW-1185">Reference proteome</keyword>
<protein>
    <submittedName>
        <fullName evidence="1">Uncharacterized protein</fullName>
    </submittedName>
</protein>
<evidence type="ECO:0000313" key="1">
    <source>
        <dbReference type="EnsemblPlants" id="OGLUM10G08080.1"/>
    </source>
</evidence>
<reference evidence="1" key="2">
    <citation type="submission" date="2018-05" db="EMBL/GenBank/DDBJ databases">
        <title>OgluRS3 (Oryza glumaepatula Reference Sequence Version 3).</title>
        <authorList>
            <person name="Zhang J."/>
            <person name="Kudrna D."/>
            <person name="Lee S."/>
            <person name="Talag J."/>
            <person name="Welchert J."/>
            <person name="Wing R.A."/>
        </authorList>
    </citation>
    <scope>NUCLEOTIDE SEQUENCE [LARGE SCALE GENOMIC DNA]</scope>
</reference>
<dbReference type="Gramene" id="OGLUM10G08080.1">
    <property type="protein sequence ID" value="OGLUM10G08080.1"/>
    <property type="gene ID" value="OGLUM10G08080"/>
</dbReference>
<name>A0A0E0B9V8_9ORYZ</name>
<evidence type="ECO:0000313" key="2">
    <source>
        <dbReference type="Proteomes" id="UP000026961"/>
    </source>
</evidence>
<accession>A0A0E0B9V8</accession>
<organism evidence="1">
    <name type="scientific">Oryza glumipatula</name>
    <dbReference type="NCBI Taxonomy" id="40148"/>
    <lineage>
        <taxon>Eukaryota</taxon>
        <taxon>Viridiplantae</taxon>
        <taxon>Streptophyta</taxon>
        <taxon>Embryophyta</taxon>
        <taxon>Tracheophyta</taxon>
        <taxon>Spermatophyta</taxon>
        <taxon>Magnoliopsida</taxon>
        <taxon>Liliopsida</taxon>
        <taxon>Poales</taxon>
        <taxon>Poaceae</taxon>
        <taxon>BOP clade</taxon>
        <taxon>Oryzoideae</taxon>
        <taxon>Oryzeae</taxon>
        <taxon>Oryzinae</taxon>
        <taxon>Oryza</taxon>
    </lineage>
</organism>
<dbReference type="HOGENOM" id="CLU_2030341_0_0_1"/>
<sequence>MEPELELVVAAEERECTAWTRAMRMPHQAACSPTPLSHPLVLLLRSATLTMTAARPLGSTALAKVAFLAVALWTVVPCSLWRTRFAVAPTVFSGGRSHIGATAALETWWWSSPLPSKERWTS</sequence>